<dbReference type="Gene3D" id="4.10.860.120">
    <property type="entry name" value="RNA polymerase II, clamp domain"/>
    <property type="match status" value="1"/>
</dbReference>
<organism evidence="10 11">
    <name type="scientific">Thiorhodococcus fuscus</name>
    <dbReference type="NCBI Taxonomy" id="527200"/>
    <lineage>
        <taxon>Bacteria</taxon>
        <taxon>Pseudomonadati</taxon>
        <taxon>Pseudomonadota</taxon>
        <taxon>Gammaproteobacteria</taxon>
        <taxon>Chromatiales</taxon>
        <taxon>Chromatiaceae</taxon>
        <taxon>Thiorhodococcus</taxon>
    </lineage>
</organism>
<dbReference type="InterPro" id="IPR042102">
    <property type="entry name" value="RNA_pol_Rpb1_3_sf"/>
</dbReference>
<keyword evidence="11" id="KW-1185">Reference proteome</keyword>
<dbReference type="EMBL" id="JBHUHX010000028">
    <property type="protein sequence ID" value="MFD2112510.1"/>
    <property type="molecule type" value="Genomic_DNA"/>
</dbReference>
<evidence type="ECO:0000256" key="3">
    <source>
        <dbReference type="ARBA" id="ARBA00022695"/>
    </source>
</evidence>
<dbReference type="InterPro" id="IPR000722">
    <property type="entry name" value="RNA_pol_asu"/>
</dbReference>
<comment type="function">
    <text evidence="7 8">DNA-dependent RNA polymerase catalyzes the transcription of DNA into RNA using the four ribonucleoside triphosphates as substrates.</text>
</comment>
<keyword evidence="7" id="KW-0460">Magnesium</keyword>
<dbReference type="InterPro" id="IPR007083">
    <property type="entry name" value="RNA_pol_Rpb1_4"/>
</dbReference>
<comment type="subunit">
    <text evidence="7">The RNAP catalytic core consists of 2 alpha, 1 beta, 1 beta' and 1 omega subunit. When a sigma factor is associated with the core the holoenzyme is formed, which can initiate transcription.</text>
</comment>
<gene>
    <name evidence="7 10" type="primary">rpoC</name>
    <name evidence="10" type="ORF">ACFSJC_11725</name>
</gene>
<dbReference type="InterPro" id="IPR007081">
    <property type="entry name" value="RNA_pol_Rpb1_5"/>
</dbReference>
<keyword evidence="2 7" id="KW-0808">Transferase</keyword>
<dbReference type="Gene3D" id="1.10.1790.20">
    <property type="match status" value="1"/>
</dbReference>
<evidence type="ECO:0000256" key="7">
    <source>
        <dbReference type="HAMAP-Rule" id="MF_01322"/>
    </source>
</evidence>
<feature type="binding site" evidence="7">
    <location>
        <position position="921"/>
    </location>
    <ligand>
        <name>Zn(2+)</name>
        <dbReference type="ChEBI" id="CHEBI:29105"/>
        <label>2</label>
    </ligand>
</feature>
<dbReference type="PANTHER" id="PTHR19376:SF54">
    <property type="entry name" value="DNA-DIRECTED RNA POLYMERASE SUBUNIT BETA"/>
    <property type="match status" value="1"/>
</dbReference>
<feature type="binding site" evidence="7">
    <location>
        <position position="461"/>
    </location>
    <ligand>
        <name>Mg(2+)</name>
        <dbReference type="ChEBI" id="CHEBI:18420"/>
    </ligand>
</feature>
<dbReference type="Gene3D" id="1.10.132.30">
    <property type="match status" value="2"/>
</dbReference>
<dbReference type="Gene3D" id="2.40.50.100">
    <property type="match status" value="3"/>
</dbReference>
<dbReference type="InterPro" id="IPR007080">
    <property type="entry name" value="RNA_pol_Rpb1_1"/>
</dbReference>
<feature type="binding site" evidence="7">
    <location>
        <position position="465"/>
    </location>
    <ligand>
        <name>Mg(2+)</name>
        <dbReference type="ChEBI" id="CHEBI:18420"/>
    </ligand>
</feature>
<comment type="caution">
    <text evidence="10">The sequence shown here is derived from an EMBL/GenBank/DDBJ whole genome shotgun (WGS) entry which is preliminary data.</text>
</comment>
<dbReference type="PANTHER" id="PTHR19376">
    <property type="entry name" value="DNA-DIRECTED RNA POLYMERASE"/>
    <property type="match status" value="1"/>
</dbReference>
<evidence type="ECO:0000256" key="2">
    <source>
        <dbReference type="ARBA" id="ARBA00022679"/>
    </source>
</evidence>
<evidence type="ECO:0000256" key="5">
    <source>
        <dbReference type="ARBA" id="ARBA00023163"/>
    </source>
</evidence>
<feature type="binding site" evidence="7">
    <location>
        <position position="463"/>
    </location>
    <ligand>
        <name>Mg(2+)</name>
        <dbReference type="ChEBI" id="CHEBI:18420"/>
    </ligand>
</feature>
<dbReference type="Pfam" id="PF00623">
    <property type="entry name" value="RNA_pol_Rpb1_2"/>
    <property type="match status" value="1"/>
</dbReference>
<feature type="binding site" evidence="7">
    <location>
        <position position="72"/>
    </location>
    <ligand>
        <name>Zn(2+)</name>
        <dbReference type="ChEBI" id="CHEBI:29105"/>
        <label>1</label>
    </ligand>
</feature>
<dbReference type="InterPro" id="IPR007066">
    <property type="entry name" value="RNA_pol_Rpb1_3"/>
</dbReference>
<dbReference type="Pfam" id="PF04983">
    <property type="entry name" value="RNA_pol_Rpb1_3"/>
    <property type="match status" value="1"/>
</dbReference>
<dbReference type="Gene3D" id="2.40.40.20">
    <property type="match status" value="1"/>
</dbReference>
<proteinExistence type="inferred from homology"/>
<dbReference type="Gene3D" id="1.10.150.390">
    <property type="match status" value="1"/>
</dbReference>
<feature type="binding site" evidence="7">
    <location>
        <position position="88"/>
    </location>
    <ligand>
        <name>Zn(2+)</name>
        <dbReference type="ChEBI" id="CHEBI:29105"/>
        <label>1</label>
    </ligand>
</feature>
<comment type="catalytic activity">
    <reaction evidence="6 7 8">
        <text>RNA(n) + a ribonucleoside 5'-triphosphate = RNA(n+1) + diphosphate</text>
        <dbReference type="Rhea" id="RHEA:21248"/>
        <dbReference type="Rhea" id="RHEA-COMP:14527"/>
        <dbReference type="Rhea" id="RHEA-COMP:17342"/>
        <dbReference type="ChEBI" id="CHEBI:33019"/>
        <dbReference type="ChEBI" id="CHEBI:61557"/>
        <dbReference type="ChEBI" id="CHEBI:140395"/>
        <dbReference type="EC" id="2.7.7.6"/>
    </reaction>
</comment>
<feature type="binding site" evidence="7">
    <location>
        <position position="70"/>
    </location>
    <ligand>
        <name>Zn(2+)</name>
        <dbReference type="ChEBI" id="CHEBI:29105"/>
        <label>1</label>
    </ligand>
</feature>
<name>A0ABW4YA94_9GAMM</name>
<accession>A0ABW4YA94</accession>
<dbReference type="HAMAP" id="MF_01322">
    <property type="entry name" value="RNApol_bact_RpoC"/>
    <property type="match status" value="1"/>
</dbReference>
<dbReference type="RefSeq" id="WP_386026862.1">
    <property type="nucleotide sequence ID" value="NZ_JBHUHX010000028.1"/>
</dbReference>
<comment type="cofactor">
    <cofactor evidence="7">
        <name>Mg(2+)</name>
        <dbReference type="ChEBI" id="CHEBI:18420"/>
    </cofactor>
    <text evidence="7">Binds 1 Mg(2+) ion per subunit.</text>
</comment>
<dbReference type="InterPro" id="IPR012754">
    <property type="entry name" value="DNA-dir_RpoC_beta_prime_bact"/>
</dbReference>
<dbReference type="Gene3D" id="1.10.274.100">
    <property type="entry name" value="RNA polymerase Rpb1, domain 3"/>
    <property type="match status" value="1"/>
</dbReference>
<evidence type="ECO:0000256" key="6">
    <source>
        <dbReference type="ARBA" id="ARBA00048552"/>
    </source>
</evidence>
<protein>
    <recommendedName>
        <fullName evidence="7">DNA-directed RNA polymerase subunit beta'</fullName>
        <shortName evidence="7">RNAP subunit beta'</shortName>
        <ecNumber evidence="7">2.7.7.6</ecNumber>
    </recommendedName>
    <alternativeName>
        <fullName evidence="7">RNA polymerase subunit beta'</fullName>
    </alternativeName>
    <alternativeName>
        <fullName evidence="7">Transcriptase subunit beta'</fullName>
    </alternativeName>
</protein>
<feature type="binding site" evidence="7">
    <location>
        <position position="85"/>
    </location>
    <ligand>
        <name>Zn(2+)</name>
        <dbReference type="ChEBI" id="CHEBI:29105"/>
        <label>1</label>
    </ligand>
</feature>
<keyword evidence="4 7" id="KW-0479">Metal-binding</keyword>
<evidence type="ECO:0000313" key="10">
    <source>
        <dbReference type="EMBL" id="MFD2112510.1"/>
    </source>
</evidence>
<dbReference type="InterPro" id="IPR006592">
    <property type="entry name" value="RNA_pol_N"/>
</dbReference>
<feature type="domain" description="RNA polymerase N-terminal" evidence="9">
    <location>
        <begin position="236"/>
        <end position="515"/>
    </location>
</feature>
<keyword evidence="3 7" id="KW-0548">Nucleotidyltransferase</keyword>
<dbReference type="NCBIfam" id="TIGR02386">
    <property type="entry name" value="rpoC_TIGR"/>
    <property type="match status" value="1"/>
</dbReference>
<dbReference type="InterPro" id="IPR038120">
    <property type="entry name" value="Rpb1_funnel_sf"/>
</dbReference>
<evidence type="ECO:0000313" key="11">
    <source>
        <dbReference type="Proteomes" id="UP001597337"/>
    </source>
</evidence>
<dbReference type="CDD" id="cd01609">
    <property type="entry name" value="RNAP_beta'_N"/>
    <property type="match status" value="1"/>
</dbReference>
<evidence type="ECO:0000256" key="4">
    <source>
        <dbReference type="ARBA" id="ARBA00022723"/>
    </source>
</evidence>
<comment type="similarity">
    <text evidence="7 8">Belongs to the RNA polymerase beta' chain family.</text>
</comment>
<evidence type="ECO:0000256" key="1">
    <source>
        <dbReference type="ARBA" id="ARBA00022478"/>
    </source>
</evidence>
<sequence length="1510" mass="167332">MKDLLKIIKQQGQALEFDAIKIGLASPEMIRSWSYGEVKKPETINYRTFKPERDGLFCAKIFGPITDYECICGKYKRLKHRGVVCEKCGVEVTLAKVRRERMGHIDLASPVAHIWFLKSLPSRIGLLLDMTLRDIERILYFESFVVIDPGLVQELERGQLLNDEQYLDALEANGDEFDARMGAEAVFELLRTIDMPTEIRKMREEIEGTNSETKIKKLSKRLKLMESLLASGNRPEWMILTVLPVLPPELRPLVPLDGGRFATSDLNDLYRRVINRNNRLKRLLDLVAPDIIVRNEKRMLQESVDALLDNGRRGRAITGTNKRPLKSLADMIKGKQGRFRQNLLGKRVDYSGRSVIVVGPYLKLHQCGLPKRMALELFKPFIFSKLQLRGLAATIKAAKKMVERGTAEVWDILEEVIREHPVMLNRAPTLHRLGIQAFEPVLIEGKAIQLHPLVCTAFNADFDGDQMAVHVPLSLEAQLEARALMMASNNILSPANGEPIIVPSQDVVLGLYYMTRERVGAKGEGSAFADIDEARRAYETGAADLHARCRVRIREIIKSKDGTLRDVTSVKTTTLGRALVFAIVPDGLPFDLIDRPMGKKQISMLINTCYRRLGLKDTVVFADQVMYLGFRMATRAGVSIGLDDMEVPRDEVDAKMDKGSLLAAAETEVKEIQQQYASGLVTNGERYNKVVDIWSRTNDQVAKAMMSKLGTEQTAGNPGFEAQRLVAEYRQAVVNALEGEDRMAVKRIFGEWQTKLSEVCDQLARGETDLTAFRETFDAQVEEYRPAVMAYVEIDKVKGQERRDRIVSAFKDAKNRVADERRQDSFNSIYMMANSGARGSAQQIRQLAGMRGLMAKPDGSIIETPITANFREGLNVIQYFISTHGARKGLADTALKTANSGYLTRRLVDVAQDMVVLEEDCGTEQGLLMAPIIEGGDVVEPLRERILGRVCAIDVYRPGTDELVCSAGTLLDESWVERFEEVGIDQVRVRSPITCESRLGVCAQCYGRDLARGHRVNMGESVGVIAAQSIGEPGTQLTMRTFHIGGAASRAAAVNSIDIKNAGSARLHNIKTVRHHSGNLVAVSRSGELTVVDERGMEKERYKVPYGATLRVSDGDTVKPGDVVASWDPHTHPVVTEVAGTLEFEDFIEGVTVQGQVDDVTGLTSLVVIDPKQRPSAGKDLRPMVKLLGDDGTELNIAGTDLPARYALSSGAIVSVANGAKVGVGDILARIPQESSKTRDITGGLPRVADLFEARKPKEPALLAEASGTIGFGKDTKGKQRLVITKDDGETVEELIPKWRHVNVFEGERVERGEMIADGELSSHDILRLKGVTALAEYLVKEIQDVYRLQGVKINDKHIEVIVRQMLRKVEITATGDTRLLRGEQVEYSLLLDENKRAMAENKQPALYEPLLLGITKASLATESFISAASFQETTRVLTEAAVRGSTDRLLGLKENVIVGRLIPSGTGLAYHQERRRQRILDGHGSSKVEMATEELEEALKKALNTSEAG</sequence>
<dbReference type="SMART" id="SM00663">
    <property type="entry name" value="RPOLA_N"/>
    <property type="match status" value="1"/>
</dbReference>
<dbReference type="InterPro" id="IPR045867">
    <property type="entry name" value="DNA-dir_RpoC_beta_prime"/>
</dbReference>
<feature type="binding site" evidence="7">
    <location>
        <position position="995"/>
    </location>
    <ligand>
        <name>Zn(2+)</name>
        <dbReference type="ChEBI" id="CHEBI:29105"/>
        <label>2</label>
    </ligand>
</feature>
<evidence type="ECO:0000259" key="9">
    <source>
        <dbReference type="SMART" id="SM00663"/>
    </source>
</evidence>
<feature type="binding site" evidence="7">
    <location>
        <position position="1005"/>
    </location>
    <ligand>
        <name>Zn(2+)</name>
        <dbReference type="ChEBI" id="CHEBI:29105"/>
        <label>2</label>
    </ligand>
</feature>
<comment type="cofactor">
    <cofactor evidence="7">
        <name>Zn(2+)</name>
        <dbReference type="ChEBI" id="CHEBI:29105"/>
    </cofactor>
    <text evidence="7">Binds 2 Zn(2+) ions per subunit.</text>
</comment>
<dbReference type="Proteomes" id="UP001597337">
    <property type="component" value="Unassembled WGS sequence"/>
</dbReference>
<dbReference type="EC" id="2.7.7.6" evidence="7"/>
<evidence type="ECO:0000256" key="8">
    <source>
        <dbReference type="RuleBase" id="RU004279"/>
    </source>
</evidence>
<reference evidence="11" key="1">
    <citation type="journal article" date="2019" name="Int. J. Syst. Evol. Microbiol.">
        <title>The Global Catalogue of Microorganisms (GCM) 10K type strain sequencing project: providing services to taxonomists for standard genome sequencing and annotation.</title>
        <authorList>
            <consortium name="The Broad Institute Genomics Platform"/>
            <consortium name="The Broad Institute Genome Sequencing Center for Infectious Disease"/>
            <person name="Wu L."/>
            <person name="Ma J."/>
        </authorList>
    </citation>
    <scope>NUCLEOTIDE SEQUENCE [LARGE SCALE GENOMIC DNA]</scope>
    <source>
        <strain evidence="11">KACC 12597</strain>
    </source>
</reference>
<keyword evidence="7" id="KW-0862">Zinc</keyword>
<dbReference type="SUPFAM" id="SSF64484">
    <property type="entry name" value="beta and beta-prime subunits of DNA dependent RNA-polymerase"/>
    <property type="match status" value="1"/>
</dbReference>
<dbReference type="GO" id="GO:0000428">
    <property type="term" value="C:DNA-directed RNA polymerase complex"/>
    <property type="evidence" value="ECO:0007669"/>
    <property type="project" value="UniProtKB-KW"/>
</dbReference>
<dbReference type="GO" id="GO:0003899">
    <property type="term" value="F:DNA-directed RNA polymerase activity"/>
    <property type="evidence" value="ECO:0007669"/>
    <property type="project" value="UniProtKB-EC"/>
</dbReference>
<dbReference type="Pfam" id="PF05000">
    <property type="entry name" value="RNA_pol_Rpb1_4"/>
    <property type="match status" value="1"/>
</dbReference>
<keyword evidence="5 7" id="KW-0804">Transcription</keyword>
<feature type="binding site" evidence="7">
    <location>
        <position position="1002"/>
    </location>
    <ligand>
        <name>Zn(2+)</name>
        <dbReference type="ChEBI" id="CHEBI:29105"/>
        <label>2</label>
    </ligand>
</feature>
<dbReference type="InterPro" id="IPR044893">
    <property type="entry name" value="RNA_pol_Rpb1_clamp_domain"/>
</dbReference>
<dbReference type="Gene3D" id="1.10.40.90">
    <property type="match status" value="1"/>
</dbReference>
<keyword evidence="1 7" id="KW-0240">DNA-directed RNA polymerase</keyword>
<dbReference type="CDD" id="cd02655">
    <property type="entry name" value="RNAP_beta'_C"/>
    <property type="match status" value="1"/>
</dbReference>
<dbReference type="Pfam" id="PF04998">
    <property type="entry name" value="RNA_pol_Rpb1_5"/>
    <property type="match status" value="1"/>
</dbReference>
<dbReference type="Pfam" id="PF04997">
    <property type="entry name" value="RNA_pol_Rpb1_1"/>
    <property type="match status" value="1"/>
</dbReference>